<dbReference type="Proteomes" id="UP001596422">
    <property type="component" value="Unassembled WGS sequence"/>
</dbReference>
<reference evidence="4" key="1">
    <citation type="journal article" date="2019" name="Int. J. Syst. Evol. Microbiol.">
        <title>The Global Catalogue of Microorganisms (GCM) 10K type strain sequencing project: providing services to taxonomists for standard genome sequencing and annotation.</title>
        <authorList>
            <consortium name="The Broad Institute Genomics Platform"/>
            <consortium name="The Broad Institute Genome Sequencing Center for Infectious Disease"/>
            <person name="Wu L."/>
            <person name="Ma J."/>
        </authorList>
    </citation>
    <scope>NUCLEOTIDE SEQUENCE [LARGE SCALE GENOMIC DNA]</scope>
    <source>
        <strain evidence="4">NBRC 111756</strain>
    </source>
</reference>
<protein>
    <submittedName>
        <fullName evidence="3">Glutathione binding-like protein</fullName>
    </submittedName>
</protein>
<accession>A0ABW2A6I1</accession>
<dbReference type="InterPro" id="IPR004045">
    <property type="entry name" value="Glutathione_S-Trfase_N"/>
</dbReference>
<dbReference type="CDD" id="cd03188">
    <property type="entry name" value="GST_C_Beta"/>
    <property type="match status" value="1"/>
</dbReference>
<dbReference type="InterPro" id="IPR036282">
    <property type="entry name" value="Glutathione-S-Trfase_C_sf"/>
</dbReference>
<feature type="domain" description="GST N-terminal" evidence="1">
    <location>
        <begin position="1"/>
        <end position="82"/>
    </location>
</feature>
<proteinExistence type="predicted"/>
<dbReference type="Gene3D" id="1.20.1050.10">
    <property type="match status" value="1"/>
</dbReference>
<dbReference type="PROSITE" id="PS50404">
    <property type="entry name" value="GST_NTER"/>
    <property type="match status" value="1"/>
</dbReference>
<dbReference type="Pfam" id="PF00043">
    <property type="entry name" value="GST_C"/>
    <property type="match status" value="1"/>
</dbReference>
<sequence length="198" mass="21977">MKLYSAPGTSSAAVHICLVEEDIPFDLVKVDLRGDRRLSDGRHLVDLNPKGYVPVLELDNGQVLTETAAILQFVADFKPSSGLAPANGTFDRVRLQEALSFIGCEVHKTLGAFFDPRLGEDARGLLLEKFAHCASILDRQLSESDYLVANRFSVADAYLFVVLGWCPMLEININRYLNLVAFMERVGDRPSINKVRHA</sequence>
<dbReference type="SFLD" id="SFLDG01150">
    <property type="entry name" value="Main.1:_Beta-like"/>
    <property type="match status" value="1"/>
</dbReference>
<dbReference type="InterPro" id="IPR004046">
    <property type="entry name" value="GST_C"/>
</dbReference>
<dbReference type="SFLD" id="SFLDG00358">
    <property type="entry name" value="Main_(cytGST)"/>
    <property type="match status" value="1"/>
</dbReference>
<dbReference type="SUPFAM" id="SSF47616">
    <property type="entry name" value="GST C-terminal domain-like"/>
    <property type="match status" value="1"/>
</dbReference>
<dbReference type="Gene3D" id="3.40.30.10">
    <property type="entry name" value="Glutaredoxin"/>
    <property type="match status" value="1"/>
</dbReference>
<dbReference type="CDD" id="cd03057">
    <property type="entry name" value="GST_N_Beta"/>
    <property type="match status" value="1"/>
</dbReference>
<evidence type="ECO:0000313" key="4">
    <source>
        <dbReference type="Proteomes" id="UP001596422"/>
    </source>
</evidence>
<dbReference type="EMBL" id="JBHSWE010000001">
    <property type="protein sequence ID" value="MFC6673117.1"/>
    <property type="molecule type" value="Genomic_DNA"/>
</dbReference>
<dbReference type="PANTHER" id="PTHR44051:SF8">
    <property type="entry name" value="GLUTATHIONE S-TRANSFERASE GSTA"/>
    <property type="match status" value="1"/>
</dbReference>
<keyword evidence="4" id="KW-1185">Reference proteome</keyword>
<dbReference type="InterPro" id="IPR040079">
    <property type="entry name" value="Glutathione_S-Trfase"/>
</dbReference>
<dbReference type="RefSeq" id="WP_379911509.1">
    <property type="nucleotide sequence ID" value="NZ_JBHSWE010000001.1"/>
</dbReference>
<gene>
    <name evidence="3" type="ORF">ACFQDL_25775</name>
</gene>
<evidence type="ECO:0000313" key="3">
    <source>
        <dbReference type="EMBL" id="MFC6673117.1"/>
    </source>
</evidence>
<comment type="caution">
    <text evidence="3">The sequence shown here is derived from an EMBL/GenBank/DDBJ whole genome shotgun (WGS) entry which is preliminary data.</text>
</comment>
<feature type="domain" description="GST C-terminal" evidence="2">
    <location>
        <begin position="88"/>
        <end position="198"/>
    </location>
</feature>
<dbReference type="SUPFAM" id="SSF52833">
    <property type="entry name" value="Thioredoxin-like"/>
    <property type="match status" value="1"/>
</dbReference>
<name>A0ABW2A6I1_9GAMM</name>
<evidence type="ECO:0000259" key="1">
    <source>
        <dbReference type="PROSITE" id="PS50404"/>
    </source>
</evidence>
<dbReference type="InterPro" id="IPR036249">
    <property type="entry name" value="Thioredoxin-like_sf"/>
</dbReference>
<dbReference type="Pfam" id="PF13409">
    <property type="entry name" value="GST_N_2"/>
    <property type="match status" value="1"/>
</dbReference>
<dbReference type="InterPro" id="IPR010987">
    <property type="entry name" value="Glutathione-S-Trfase_C-like"/>
</dbReference>
<organism evidence="3 4">
    <name type="scientific">Marinobacterium aestuariivivens</name>
    <dbReference type="NCBI Taxonomy" id="1698799"/>
    <lineage>
        <taxon>Bacteria</taxon>
        <taxon>Pseudomonadati</taxon>
        <taxon>Pseudomonadota</taxon>
        <taxon>Gammaproteobacteria</taxon>
        <taxon>Oceanospirillales</taxon>
        <taxon>Oceanospirillaceae</taxon>
        <taxon>Marinobacterium</taxon>
    </lineage>
</organism>
<dbReference type="PANTHER" id="PTHR44051">
    <property type="entry name" value="GLUTATHIONE S-TRANSFERASE-RELATED"/>
    <property type="match status" value="1"/>
</dbReference>
<evidence type="ECO:0000259" key="2">
    <source>
        <dbReference type="PROSITE" id="PS50405"/>
    </source>
</evidence>
<dbReference type="PROSITE" id="PS50405">
    <property type="entry name" value="GST_CTER"/>
    <property type="match status" value="1"/>
</dbReference>
<dbReference type="SFLD" id="SFLDS00019">
    <property type="entry name" value="Glutathione_Transferase_(cytos"/>
    <property type="match status" value="1"/>
</dbReference>